<keyword evidence="3" id="KW-1185">Reference proteome</keyword>
<dbReference type="EMBL" id="CAKXYP010000013">
    <property type="protein sequence ID" value="CAH9417578.1"/>
    <property type="molecule type" value="Genomic_DNA"/>
</dbReference>
<feature type="region of interest" description="Disordered" evidence="1">
    <location>
        <begin position="20"/>
        <end position="95"/>
    </location>
</feature>
<name>A0ABN8V696_STRGL</name>
<organism evidence="2 3">
    <name type="scientific">Streptomyces globisporus</name>
    <dbReference type="NCBI Taxonomy" id="1908"/>
    <lineage>
        <taxon>Bacteria</taxon>
        <taxon>Bacillati</taxon>
        <taxon>Actinomycetota</taxon>
        <taxon>Actinomycetes</taxon>
        <taxon>Kitasatosporales</taxon>
        <taxon>Streptomycetaceae</taxon>
        <taxon>Streptomyces</taxon>
    </lineage>
</organism>
<protein>
    <submittedName>
        <fullName evidence="2">Uncharacterized protein</fullName>
    </submittedName>
</protein>
<accession>A0ABN8V696</accession>
<evidence type="ECO:0000313" key="2">
    <source>
        <dbReference type="EMBL" id="CAH9417578.1"/>
    </source>
</evidence>
<evidence type="ECO:0000256" key="1">
    <source>
        <dbReference type="SAM" id="MobiDB-lite"/>
    </source>
</evidence>
<comment type="caution">
    <text evidence="2">The sequence shown here is derived from an EMBL/GenBank/DDBJ whole genome shotgun (WGS) entry which is preliminary data.</text>
</comment>
<proteinExistence type="predicted"/>
<gene>
    <name evidence="2" type="ORF">SGL43_04625</name>
</gene>
<dbReference type="Proteomes" id="UP001154015">
    <property type="component" value="Unassembled WGS sequence"/>
</dbReference>
<reference evidence="2" key="1">
    <citation type="submission" date="2022-03" db="EMBL/GenBank/DDBJ databases">
        <authorList>
            <person name="Leyn A S."/>
        </authorList>
    </citation>
    <scope>NUCLEOTIDE SEQUENCE</scope>
    <source>
        <strain evidence="2">Streptomyces globisporus 4-3</strain>
    </source>
</reference>
<sequence>MDLSGSGSAVTVASVCSCRMTRPTVTPDPPGATRVGGREGPGKSVPAPRTAATTGFGHFRAGCAERTGPLPVRARDRRTDVMTAAREATAPERNR</sequence>
<evidence type="ECO:0000313" key="3">
    <source>
        <dbReference type="Proteomes" id="UP001154015"/>
    </source>
</evidence>